<evidence type="ECO:0000313" key="1">
    <source>
        <dbReference type="EMBL" id="KAE8257959.1"/>
    </source>
</evidence>
<name>A0A8X7T0X7_9BASI</name>
<gene>
    <name evidence="1" type="ORF">A4X09_0g7876</name>
</gene>
<dbReference type="Proteomes" id="UP000078113">
    <property type="component" value="Unassembled WGS sequence"/>
</dbReference>
<proteinExistence type="predicted"/>
<keyword evidence="2" id="KW-1185">Reference proteome</keyword>
<dbReference type="AlphaFoldDB" id="A0A8X7T0X7"/>
<reference evidence="1" key="1">
    <citation type="submission" date="2016-04" db="EMBL/GenBank/DDBJ databases">
        <authorList>
            <person name="Nguyen H.D."/>
            <person name="Samba Siva P."/>
            <person name="Cullis J."/>
            <person name="Levesque C.A."/>
            <person name="Hambleton S."/>
        </authorList>
    </citation>
    <scope>NUCLEOTIDE SEQUENCE</scope>
    <source>
        <strain evidence="1">DAOMC 236422</strain>
    </source>
</reference>
<reference evidence="1" key="2">
    <citation type="journal article" date="2019" name="IMA Fungus">
        <title>Genome sequencing and comparison of five Tilletia species to identify candidate genes for the detection of regulated species infecting wheat.</title>
        <authorList>
            <person name="Nguyen H.D.T."/>
            <person name="Sultana T."/>
            <person name="Kesanakurti P."/>
            <person name="Hambleton S."/>
        </authorList>
    </citation>
    <scope>NUCLEOTIDE SEQUENCE</scope>
    <source>
        <strain evidence="1">DAOMC 236422</strain>
    </source>
</reference>
<accession>A0A8X7T0X7</accession>
<organism evidence="1 2">
    <name type="scientific">Tilletia walkeri</name>
    <dbReference type="NCBI Taxonomy" id="117179"/>
    <lineage>
        <taxon>Eukaryota</taxon>
        <taxon>Fungi</taxon>
        <taxon>Dikarya</taxon>
        <taxon>Basidiomycota</taxon>
        <taxon>Ustilaginomycotina</taxon>
        <taxon>Exobasidiomycetes</taxon>
        <taxon>Tilletiales</taxon>
        <taxon>Tilletiaceae</taxon>
        <taxon>Tilletia</taxon>
    </lineage>
</organism>
<dbReference type="EMBL" id="LWDG02001341">
    <property type="protein sequence ID" value="KAE8257959.1"/>
    <property type="molecule type" value="Genomic_DNA"/>
</dbReference>
<sequence length="192" mass="20362">MQLEHAAAHPSLTEACAPTPRNARAVNALPSASTHLLTAPRSVNVVRQRQRQLPLRVRISQRRSAPRVLGPEAASVPIALRLVITSMATDGISTTPSAQTESAFRPKSAAAALPLRTVPKACATQPRSAVWVLPDRNVRPRPSAAPNSAIPGQPLAPSTANWEVHARLPTTAGLEDATIASARSSLWINLVQ</sequence>
<evidence type="ECO:0000313" key="2">
    <source>
        <dbReference type="Proteomes" id="UP000078113"/>
    </source>
</evidence>
<protein>
    <submittedName>
        <fullName evidence="1">Uncharacterized protein</fullName>
    </submittedName>
</protein>
<comment type="caution">
    <text evidence="1">The sequence shown here is derived from an EMBL/GenBank/DDBJ whole genome shotgun (WGS) entry which is preliminary data.</text>
</comment>